<organism evidence="1">
    <name type="scientific">Arundo donax</name>
    <name type="common">Giant reed</name>
    <name type="synonym">Donax arundinaceus</name>
    <dbReference type="NCBI Taxonomy" id="35708"/>
    <lineage>
        <taxon>Eukaryota</taxon>
        <taxon>Viridiplantae</taxon>
        <taxon>Streptophyta</taxon>
        <taxon>Embryophyta</taxon>
        <taxon>Tracheophyta</taxon>
        <taxon>Spermatophyta</taxon>
        <taxon>Magnoliopsida</taxon>
        <taxon>Liliopsida</taxon>
        <taxon>Poales</taxon>
        <taxon>Poaceae</taxon>
        <taxon>PACMAD clade</taxon>
        <taxon>Arundinoideae</taxon>
        <taxon>Arundineae</taxon>
        <taxon>Arundo</taxon>
    </lineage>
</organism>
<dbReference type="EMBL" id="GBRH01281287">
    <property type="protein sequence ID" value="JAD16608.1"/>
    <property type="molecule type" value="Transcribed_RNA"/>
</dbReference>
<name>A0A0A8XV66_ARUDO</name>
<proteinExistence type="predicted"/>
<evidence type="ECO:0000313" key="1">
    <source>
        <dbReference type="EMBL" id="JAD16608.1"/>
    </source>
</evidence>
<protein>
    <submittedName>
        <fullName evidence="1">Uncharacterized protein</fullName>
    </submittedName>
</protein>
<reference evidence="1" key="2">
    <citation type="journal article" date="2015" name="Data Brief">
        <title>Shoot transcriptome of the giant reed, Arundo donax.</title>
        <authorList>
            <person name="Barrero R.A."/>
            <person name="Guerrero F.D."/>
            <person name="Moolhuijzen P."/>
            <person name="Goolsby J.A."/>
            <person name="Tidwell J."/>
            <person name="Bellgard S.E."/>
            <person name="Bellgard M.I."/>
        </authorList>
    </citation>
    <scope>NUCLEOTIDE SEQUENCE</scope>
    <source>
        <tissue evidence="1">Shoot tissue taken approximately 20 cm above the soil surface</tissue>
    </source>
</reference>
<dbReference type="AlphaFoldDB" id="A0A0A8XV66"/>
<accession>A0A0A8XV66</accession>
<sequence>MWRIETLKNILQVTVAGCIILFTKTKLKSYILDYADSSEAEQIKQNTNMASGSDIELKESVGVGDLVYDEKVDHNNILPSIMDCLEFYFKEEVVEWCCEDRSKIPEKPRTTRMQTVASIDEKASVVRDQTELTDRRKQIKANSAHQY</sequence>
<reference evidence="1" key="1">
    <citation type="submission" date="2014-09" db="EMBL/GenBank/DDBJ databases">
        <authorList>
            <person name="Magalhaes I.L.F."/>
            <person name="Oliveira U."/>
            <person name="Santos F.R."/>
            <person name="Vidigal T.H.D.A."/>
            <person name="Brescovit A.D."/>
            <person name="Santos A.J."/>
        </authorList>
    </citation>
    <scope>NUCLEOTIDE SEQUENCE</scope>
    <source>
        <tissue evidence="1">Shoot tissue taken approximately 20 cm above the soil surface</tissue>
    </source>
</reference>